<evidence type="ECO:0000256" key="1">
    <source>
        <dbReference type="SAM" id="MobiDB-lite"/>
    </source>
</evidence>
<dbReference type="GO" id="GO:0005737">
    <property type="term" value="C:cytoplasm"/>
    <property type="evidence" value="ECO:0007669"/>
    <property type="project" value="TreeGrafter"/>
</dbReference>
<dbReference type="PROSITE" id="PS51186">
    <property type="entry name" value="GNAT"/>
    <property type="match status" value="1"/>
</dbReference>
<feature type="compositionally biased region" description="Basic residues" evidence="1">
    <location>
        <begin position="194"/>
        <end position="207"/>
    </location>
</feature>
<evidence type="ECO:0000313" key="4">
    <source>
        <dbReference type="Proteomes" id="UP000028492"/>
    </source>
</evidence>
<dbReference type="eggNOG" id="COG1670">
    <property type="taxonomic scope" value="Bacteria"/>
</dbReference>
<dbReference type="GO" id="GO:0008999">
    <property type="term" value="F:protein-N-terminal-alanine acetyltransferase activity"/>
    <property type="evidence" value="ECO:0007669"/>
    <property type="project" value="TreeGrafter"/>
</dbReference>
<name>A0A075V527_9PSEU</name>
<sequence length="214" mass="23405">MRPDAVSRSALEPEQVGRKVRLREVGLRDRRVLMGFDRDMAREATPLIGGGHRHWASHRSGSAGDDIHFGIETVRGRMLVGSVCTIGADPATGRFGYGIGIAPRHQRCGYATDAITVLLAHMFGQRGFRKCEVSVYGGNLASLSLHGGLGFREEGRLADTEVVRGEIKYLVRMGITAEEFAARPLDALGDLGRRGQHRRPRRGKHWRAPAAVSG</sequence>
<dbReference type="InterPro" id="IPR000182">
    <property type="entry name" value="GNAT_dom"/>
</dbReference>
<evidence type="ECO:0000313" key="3">
    <source>
        <dbReference type="EMBL" id="AIG80363.1"/>
    </source>
</evidence>
<dbReference type="RefSeq" id="WP_038520350.1">
    <property type="nucleotide sequence ID" value="NZ_CP008953.1"/>
</dbReference>
<dbReference type="EMBL" id="CP008953">
    <property type="protein sequence ID" value="AIG80363.1"/>
    <property type="molecule type" value="Genomic_DNA"/>
</dbReference>
<keyword evidence="3" id="KW-0808">Transferase</keyword>
<dbReference type="Proteomes" id="UP000028492">
    <property type="component" value="Chromosome"/>
</dbReference>
<dbReference type="Gene3D" id="3.40.630.30">
    <property type="match status" value="1"/>
</dbReference>
<dbReference type="PANTHER" id="PTHR43441">
    <property type="entry name" value="RIBOSOMAL-PROTEIN-SERINE ACETYLTRANSFERASE"/>
    <property type="match status" value="1"/>
</dbReference>
<reference evidence="3 4" key="1">
    <citation type="journal article" date="2014" name="J. Biotechnol.">
        <title>Complete genome sequence of the actinobacterium Amycolatopsis japonica MG417-CF17(T) (=DSM 44213T) producing (S,S)-N,N'-ethylenediaminedisuccinic acid.</title>
        <authorList>
            <person name="Stegmann E."/>
            <person name="Albersmeier A."/>
            <person name="Spohn M."/>
            <person name="Gert H."/>
            <person name="Weber T."/>
            <person name="Wohlleben W."/>
            <person name="Kalinowski J."/>
            <person name="Ruckert C."/>
        </authorList>
    </citation>
    <scope>NUCLEOTIDE SEQUENCE [LARGE SCALE GENOMIC DNA]</scope>
    <source>
        <strain evidence="4">MG417-CF17 (DSM 44213)</strain>
    </source>
</reference>
<dbReference type="AlphaFoldDB" id="A0A075V527"/>
<feature type="region of interest" description="Disordered" evidence="1">
    <location>
        <begin position="191"/>
        <end position="214"/>
    </location>
</feature>
<accession>A0A075V527</accession>
<dbReference type="GO" id="GO:1990189">
    <property type="term" value="F:protein N-terminal-serine acetyltransferase activity"/>
    <property type="evidence" value="ECO:0007669"/>
    <property type="project" value="TreeGrafter"/>
</dbReference>
<dbReference type="Pfam" id="PF13302">
    <property type="entry name" value="Acetyltransf_3"/>
    <property type="match status" value="1"/>
</dbReference>
<dbReference type="KEGG" id="aja:AJAP_37860"/>
<keyword evidence="4" id="KW-1185">Reference proteome</keyword>
<protein>
    <submittedName>
        <fullName evidence="3">Acetyltransferase</fullName>
    </submittedName>
</protein>
<dbReference type="STRING" id="208439.AJAP_37860"/>
<dbReference type="PANTHER" id="PTHR43441:SF2">
    <property type="entry name" value="FAMILY ACETYLTRANSFERASE, PUTATIVE (AFU_ORTHOLOGUE AFUA_7G00850)-RELATED"/>
    <property type="match status" value="1"/>
</dbReference>
<dbReference type="SUPFAM" id="SSF55729">
    <property type="entry name" value="Acyl-CoA N-acyltransferases (Nat)"/>
    <property type="match status" value="1"/>
</dbReference>
<dbReference type="InterPro" id="IPR016181">
    <property type="entry name" value="Acyl_CoA_acyltransferase"/>
</dbReference>
<dbReference type="InterPro" id="IPR051908">
    <property type="entry name" value="Ribosomal_N-acetyltransferase"/>
</dbReference>
<organism evidence="3 4">
    <name type="scientific">Amycolatopsis japonica</name>
    <dbReference type="NCBI Taxonomy" id="208439"/>
    <lineage>
        <taxon>Bacteria</taxon>
        <taxon>Bacillati</taxon>
        <taxon>Actinomycetota</taxon>
        <taxon>Actinomycetes</taxon>
        <taxon>Pseudonocardiales</taxon>
        <taxon>Pseudonocardiaceae</taxon>
        <taxon>Amycolatopsis</taxon>
        <taxon>Amycolatopsis japonica group</taxon>
    </lineage>
</organism>
<evidence type="ECO:0000259" key="2">
    <source>
        <dbReference type="PROSITE" id="PS51186"/>
    </source>
</evidence>
<gene>
    <name evidence="3" type="ORF">AJAP_37860</name>
</gene>
<feature type="domain" description="N-acetyltransferase" evidence="2">
    <location>
        <begin position="20"/>
        <end position="178"/>
    </location>
</feature>
<dbReference type="HOGENOM" id="CLU_013985_3_2_11"/>
<proteinExistence type="predicted"/>